<keyword evidence="6" id="KW-0902">Two-component regulatory system</keyword>
<evidence type="ECO:0000256" key="6">
    <source>
        <dbReference type="ARBA" id="ARBA00023012"/>
    </source>
</evidence>
<reference evidence="9 10" key="1">
    <citation type="submission" date="2018-04" db="EMBL/GenBank/DDBJ databases">
        <title>Genomic Encyclopedia of Archaeal and Bacterial Type Strains, Phase II (KMG-II): from individual species to whole genera.</title>
        <authorList>
            <person name="Goeker M."/>
        </authorList>
    </citation>
    <scope>NUCLEOTIDE SEQUENCE [LARGE SCALE GENOMIC DNA]</scope>
    <source>
        <strain evidence="9 10">DSM 26809</strain>
    </source>
</reference>
<dbReference type="InterPro" id="IPR036097">
    <property type="entry name" value="HisK_dim/P_sf"/>
</dbReference>
<dbReference type="SUPFAM" id="SSF55874">
    <property type="entry name" value="ATPase domain of HSP90 chaperone/DNA topoisomerase II/histidine kinase"/>
    <property type="match status" value="1"/>
</dbReference>
<dbReference type="SMART" id="SM00387">
    <property type="entry name" value="HATPase_c"/>
    <property type="match status" value="1"/>
</dbReference>
<protein>
    <recommendedName>
        <fullName evidence="2">histidine kinase</fullName>
        <ecNumber evidence="2">2.7.13.3</ecNumber>
    </recommendedName>
</protein>
<dbReference type="EMBL" id="QAOQ01000005">
    <property type="protein sequence ID" value="PTQ95659.1"/>
    <property type="molecule type" value="Genomic_DNA"/>
</dbReference>
<keyword evidence="7" id="KW-0812">Transmembrane</keyword>
<gene>
    <name evidence="9" type="ORF">C8P68_105164</name>
</gene>
<evidence type="ECO:0000256" key="1">
    <source>
        <dbReference type="ARBA" id="ARBA00000085"/>
    </source>
</evidence>
<feature type="transmembrane region" description="Helical" evidence="7">
    <location>
        <begin position="338"/>
        <end position="364"/>
    </location>
</feature>
<evidence type="ECO:0000256" key="2">
    <source>
        <dbReference type="ARBA" id="ARBA00012438"/>
    </source>
</evidence>
<dbReference type="OrthoDB" id="921707at2"/>
<evidence type="ECO:0000313" key="9">
    <source>
        <dbReference type="EMBL" id="PTQ95659.1"/>
    </source>
</evidence>
<dbReference type="Gene3D" id="1.10.287.130">
    <property type="match status" value="1"/>
</dbReference>
<dbReference type="SUPFAM" id="SSF47384">
    <property type="entry name" value="Homodimeric domain of signal transducing histidine kinase"/>
    <property type="match status" value="1"/>
</dbReference>
<dbReference type="EC" id="2.7.13.3" evidence="2"/>
<comment type="catalytic activity">
    <reaction evidence="1">
        <text>ATP + protein L-histidine = ADP + protein N-phospho-L-histidine.</text>
        <dbReference type="EC" id="2.7.13.3"/>
    </reaction>
</comment>
<accession>A0A2T5J8D8</accession>
<dbReference type="SMART" id="SM00388">
    <property type="entry name" value="HisKA"/>
    <property type="match status" value="1"/>
</dbReference>
<evidence type="ECO:0000313" key="10">
    <source>
        <dbReference type="Proteomes" id="UP000244168"/>
    </source>
</evidence>
<organism evidence="9 10">
    <name type="scientific">Mucilaginibacter yixingensis</name>
    <dbReference type="NCBI Taxonomy" id="1295612"/>
    <lineage>
        <taxon>Bacteria</taxon>
        <taxon>Pseudomonadati</taxon>
        <taxon>Bacteroidota</taxon>
        <taxon>Sphingobacteriia</taxon>
        <taxon>Sphingobacteriales</taxon>
        <taxon>Sphingobacteriaceae</taxon>
        <taxon>Mucilaginibacter</taxon>
    </lineage>
</organism>
<proteinExistence type="predicted"/>
<dbReference type="GO" id="GO:0000155">
    <property type="term" value="F:phosphorelay sensor kinase activity"/>
    <property type="evidence" value="ECO:0007669"/>
    <property type="project" value="InterPro"/>
</dbReference>
<dbReference type="RefSeq" id="WP_107829160.1">
    <property type="nucleotide sequence ID" value="NZ_CP160205.1"/>
</dbReference>
<dbReference type="FunFam" id="3.30.565.10:FF:000006">
    <property type="entry name" value="Sensor histidine kinase WalK"/>
    <property type="match status" value="1"/>
</dbReference>
<evidence type="ECO:0000256" key="4">
    <source>
        <dbReference type="ARBA" id="ARBA00022679"/>
    </source>
</evidence>
<dbReference type="InterPro" id="IPR050351">
    <property type="entry name" value="BphY/WalK/GraS-like"/>
</dbReference>
<dbReference type="InterPro" id="IPR003661">
    <property type="entry name" value="HisK_dim/P_dom"/>
</dbReference>
<evidence type="ECO:0000256" key="3">
    <source>
        <dbReference type="ARBA" id="ARBA00022553"/>
    </source>
</evidence>
<dbReference type="Pfam" id="PF02518">
    <property type="entry name" value="HATPase_c"/>
    <property type="match status" value="1"/>
</dbReference>
<keyword evidence="5 9" id="KW-0418">Kinase</keyword>
<evidence type="ECO:0000259" key="8">
    <source>
        <dbReference type="PROSITE" id="PS50109"/>
    </source>
</evidence>
<dbReference type="InterPro" id="IPR003594">
    <property type="entry name" value="HATPase_dom"/>
</dbReference>
<evidence type="ECO:0000256" key="5">
    <source>
        <dbReference type="ARBA" id="ARBA00022777"/>
    </source>
</evidence>
<dbReference type="GO" id="GO:0004721">
    <property type="term" value="F:phosphoprotein phosphatase activity"/>
    <property type="evidence" value="ECO:0007669"/>
    <property type="project" value="TreeGrafter"/>
</dbReference>
<keyword evidence="10" id="KW-1185">Reference proteome</keyword>
<keyword evidence="7" id="KW-1133">Transmembrane helix</keyword>
<dbReference type="Proteomes" id="UP000244168">
    <property type="component" value="Unassembled WGS sequence"/>
</dbReference>
<dbReference type="PANTHER" id="PTHR45453">
    <property type="entry name" value="PHOSPHATE REGULON SENSOR PROTEIN PHOR"/>
    <property type="match status" value="1"/>
</dbReference>
<dbReference type="CDD" id="cd00075">
    <property type="entry name" value="HATPase"/>
    <property type="match status" value="1"/>
</dbReference>
<dbReference type="Pfam" id="PF00512">
    <property type="entry name" value="HisKA"/>
    <property type="match status" value="1"/>
</dbReference>
<dbReference type="Gene3D" id="3.30.565.10">
    <property type="entry name" value="Histidine kinase-like ATPase, C-terminal domain"/>
    <property type="match status" value="1"/>
</dbReference>
<name>A0A2T5J8D8_9SPHI</name>
<dbReference type="InterPro" id="IPR036890">
    <property type="entry name" value="HATPase_C_sf"/>
</dbReference>
<evidence type="ECO:0000256" key="7">
    <source>
        <dbReference type="SAM" id="Phobius"/>
    </source>
</evidence>
<dbReference type="InterPro" id="IPR004358">
    <property type="entry name" value="Sig_transdc_His_kin-like_C"/>
</dbReference>
<sequence>MKKRSITLIIGLMGSALLGVLAMQLYFLVQTYQLQSRQFDSTVYEALDNVVSKVAKQDAINFINARTRMPQARIKSAELRSTVTFVNDTGHNSPQRNRRRRFVRDSLKNESKRLSAELAYPDQQGTFSIRWRYETYTDEYGYTHQQRLPEFEITPLTGDALKQHKLHRYDTLHYDYIDAQLGRQVVNVIQENPFWKAEQVHRQKVRQLRNIKKILAQDSLQTMKEGNSSSRSMFANIADEYRKMDEPLRTRLDPMLIDSLLRFELQNKGITLPFSYEVTNANNDSLIFSNASNVEANTKPKFINADFHKPIFTKDVINDPGMLRIKFPEKNSLILSNMAFGMATSGGLLLILIFCFGFTIFSILRQKKISEMKTDFINNMTHEFKTPVSTIMIASEALKDEDIASDKTRIARLANVIYEENARLGSHIERVLNIARIEKNDFRLDIKPVDVNEMITAVVDSMSLKLQKYGAQTTMHLDAMDALIEADELHFSNVIYNLIDNAIKYSRNAPEITINTFNTKGQLVIVVADKGIGMSREHQARIFEQFYRVPTGNLHDVKGFGLGLSYVNTIIKRLDGDISVRSEKEKGSEFELRFPLAS</sequence>
<comment type="caution">
    <text evidence="9">The sequence shown here is derived from an EMBL/GenBank/DDBJ whole genome shotgun (WGS) entry which is preliminary data.</text>
</comment>
<keyword evidence="7" id="KW-0472">Membrane</keyword>
<dbReference type="GO" id="GO:0005886">
    <property type="term" value="C:plasma membrane"/>
    <property type="evidence" value="ECO:0007669"/>
    <property type="project" value="TreeGrafter"/>
</dbReference>
<dbReference type="PRINTS" id="PR00344">
    <property type="entry name" value="BCTRLSENSOR"/>
</dbReference>
<dbReference type="PROSITE" id="PS50109">
    <property type="entry name" value="HIS_KIN"/>
    <property type="match status" value="1"/>
</dbReference>
<keyword evidence="3" id="KW-0597">Phosphoprotein</keyword>
<keyword evidence="4" id="KW-0808">Transferase</keyword>
<dbReference type="AlphaFoldDB" id="A0A2T5J8D8"/>
<dbReference type="CDD" id="cd00082">
    <property type="entry name" value="HisKA"/>
    <property type="match status" value="1"/>
</dbReference>
<feature type="domain" description="Histidine kinase" evidence="8">
    <location>
        <begin position="379"/>
        <end position="598"/>
    </location>
</feature>
<dbReference type="PANTHER" id="PTHR45453:SF1">
    <property type="entry name" value="PHOSPHATE REGULON SENSOR PROTEIN PHOR"/>
    <property type="match status" value="1"/>
</dbReference>
<dbReference type="InterPro" id="IPR005467">
    <property type="entry name" value="His_kinase_dom"/>
</dbReference>
<dbReference type="GO" id="GO:0016036">
    <property type="term" value="P:cellular response to phosphate starvation"/>
    <property type="evidence" value="ECO:0007669"/>
    <property type="project" value="TreeGrafter"/>
</dbReference>